<accession>A0A7E4UR23</accession>
<protein>
    <submittedName>
        <fullName evidence="2">BTB domain-containing protein</fullName>
    </submittedName>
</protein>
<evidence type="ECO:0000313" key="1">
    <source>
        <dbReference type="Proteomes" id="UP000492821"/>
    </source>
</evidence>
<reference evidence="2" key="2">
    <citation type="submission" date="2020-10" db="UniProtKB">
        <authorList>
            <consortium name="WormBaseParasite"/>
        </authorList>
    </citation>
    <scope>IDENTIFICATION</scope>
</reference>
<organism evidence="1 2">
    <name type="scientific">Panagrellus redivivus</name>
    <name type="common">Microworm</name>
    <dbReference type="NCBI Taxonomy" id="6233"/>
    <lineage>
        <taxon>Eukaryota</taxon>
        <taxon>Metazoa</taxon>
        <taxon>Ecdysozoa</taxon>
        <taxon>Nematoda</taxon>
        <taxon>Chromadorea</taxon>
        <taxon>Rhabditida</taxon>
        <taxon>Tylenchina</taxon>
        <taxon>Panagrolaimomorpha</taxon>
        <taxon>Panagrolaimoidea</taxon>
        <taxon>Panagrolaimidae</taxon>
        <taxon>Panagrellus</taxon>
    </lineage>
</organism>
<evidence type="ECO:0000313" key="2">
    <source>
        <dbReference type="WBParaSite" id="Pan_g11662.t1"/>
    </source>
</evidence>
<dbReference type="WBParaSite" id="Pan_g11662.t1">
    <property type="protein sequence ID" value="Pan_g11662.t1"/>
    <property type="gene ID" value="Pan_g11662"/>
</dbReference>
<dbReference type="AlphaFoldDB" id="A0A7E4UR23"/>
<name>A0A7E4UR23_PANRE</name>
<reference evidence="1" key="1">
    <citation type="journal article" date="2013" name="Genetics">
        <title>The draft genome and transcriptome of Panagrellus redivivus are shaped by the harsh demands of a free-living lifestyle.</title>
        <authorList>
            <person name="Srinivasan J."/>
            <person name="Dillman A.R."/>
            <person name="Macchietto M.G."/>
            <person name="Heikkinen L."/>
            <person name="Lakso M."/>
            <person name="Fracchia K.M."/>
            <person name="Antoshechkin I."/>
            <person name="Mortazavi A."/>
            <person name="Wong G."/>
            <person name="Sternberg P.W."/>
        </authorList>
    </citation>
    <scope>NUCLEOTIDE SEQUENCE [LARGE SCALE GENOMIC DNA]</scope>
    <source>
        <strain evidence="1">MT8872</strain>
    </source>
</reference>
<keyword evidence="1" id="KW-1185">Reference proteome</keyword>
<proteinExistence type="predicted"/>
<dbReference type="Proteomes" id="UP000492821">
    <property type="component" value="Unassembled WGS sequence"/>
</dbReference>
<sequence>MGPAGYAKSFNGIKHMPYPIAKLAYGLRCRVSELATPAERYRLQVAAGGTSICPPKLQIINRHFHWCYIRYENKQIAVSKSEDSYIPFASKNNKESLIEIELIILVNIKFTCATFDSDGHSILKPGVLHLRNCYFSTKFFDILSYQMDSSKLDTLIIRNERHDSIDFNDMLTACPKLYRLELKNVLQKTWMTDIKQFQRRKLNDLTIEGTAEQIGDWNIHELVAFLVVQLPHFQLIVHAHQTSVEYVATMIYTFGQKLLPYNGSGQHQQVRIHYSNQIYRFYLPLENELMATVTAFKLNFGVNLSLFNVNTLNVLIEKTVNFHKCSMVAFNTVSDEDRFKIVIYSIRNFVAIIGAYCCNKRPKFSDMPVFKAFPGIKNDIIVMMQRLNYQNMTEETLAVLAAMVFDARTPDISQQSKEAVVKFRNSLLLYLLQDCQKLR</sequence>